<sequence>MGFFSRGKPVPVIGLRKDSDTPMGAIWSLICTDADCEHRLAGGELVDVERVLGAGDIINVRPRNGGARRFALRVTGREDDVVHCTRVDR</sequence>
<dbReference type="Proteomes" id="UP000584642">
    <property type="component" value="Unassembled WGS sequence"/>
</dbReference>
<keyword evidence="2" id="KW-1185">Reference proteome</keyword>
<proteinExistence type="predicted"/>
<evidence type="ECO:0000313" key="2">
    <source>
        <dbReference type="Proteomes" id="UP000584642"/>
    </source>
</evidence>
<dbReference type="RefSeq" id="WP_180281207.1">
    <property type="nucleotide sequence ID" value="NZ_JABFDB010000002.1"/>
</dbReference>
<name>A0ABX2T6Q6_9PROT</name>
<evidence type="ECO:0000313" key="1">
    <source>
        <dbReference type="EMBL" id="NYZ19465.1"/>
    </source>
</evidence>
<organism evidence="1 2">
    <name type="scientific">Azospirillum oleiclasticum</name>
    <dbReference type="NCBI Taxonomy" id="2735135"/>
    <lineage>
        <taxon>Bacteria</taxon>
        <taxon>Pseudomonadati</taxon>
        <taxon>Pseudomonadota</taxon>
        <taxon>Alphaproteobacteria</taxon>
        <taxon>Rhodospirillales</taxon>
        <taxon>Azospirillaceae</taxon>
        <taxon>Azospirillum</taxon>
    </lineage>
</organism>
<protein>
    <submittedName>
        <fullName evidence="1">Uncharacterized protein</fullName>
    </submittedName>
</protein>
<accession>A0ABX2T6Q6</accession>
<gene>
    <name evidence="1" type="ORF">HND93_07065</name>
</gene>
<dbReference type="EMBL" id="JABFDB010000002">
    <property type="protein sequence ID" value="NYZ19465.1"/>
    <property type="molecule type" value="Genomic_DNA"/>
</dbReference>
<reference evidence="1 2" key="1">
    <citation type="submission" date="2020-05" db="EMBL/GenBank/DDBJ databases">
        <title>Azospirillum oleiclasticum sp. nov, a nitrogen-fixing and heavy crude oil-emulsifying bacterium isolated from the crude oil of Yumen Oilfield.</title>
        <authorList>
            <person name="Wu D."/>
            <person name="Cai M."/>
            <person name="Zhang X."/>
        </authorList>
    </citation>
    <scope>NUCLEOTIDE SEQUENCE [LARGE SCALE GENOMIC DNA]</scope>
    <source>
        <strain evidence="1 2">ROY-1-1-2</strain>
    </source>
</reference>
<comment type="caution">
    <text evidence="1">The sequence shown here is derived from an EMBL/GenBank/DDBJ whole genome shotgun (WGS) entry which is preliminary data.</text>
</comment>